<sequence length="77" mass="8556">MTSILALHYSTTQPLQQDTIPRFRTLHKSTTNSSIPPLYHSSTPLLQHTSPEMKPSTINTQKGMHGDKDLGLTALQN</sequence>
<gene>
    <name evidence="2" type="ORF">E2C01_014638</name>
</gene>
<accession>A0A5B7DL31</accession>
<dbReference type="EMBL" id="VSRR010000999">
    <property type="protein sequence ID" value="MPC21646.1"/>
    <property type="molecule type" value="Genomic_DNA"/>
</dbReference>
<organism evidence="2 3">
    <name type="scientific">Portunus trituberculatus</name>
    <name type="common">Swimming crab</name>
    <name type="synonym">Neptunus trituberculatus</name>
    <dbReference type="NCBI Taxonomy" id="210409"/>
    <lineage>
        <taxon>Eukaryota</taxon>
        <taxon>Metazoa</taxon>
        <taxon>Ecdysozoa</taxon>
        <taxon>Arthropoda</taxon>
        <taxon>Crustacea</taxon>
        <taxon>Multicrustacea</taxon>
        <taxon>Malacostraca</taxon>
        <taxon>Eumalacostraca</taxon>
        <taxon>Eucarida</taxon>
        <taxon>Decapoda</taxon>
        <taxon>Pleocyemata</taxon>
        <taxon>Brachyura</taxon>
        <taxon>Eubrachyura</taxon>
        <taxon>Portunoidea</taxon>
        <taxon>Portunidae</taxon>
        <taxon>Portuninae</taxon>
        <taxon>Portunus</taxon>
    </lineage>
</organism>
<protein>
    <submittedName>
        <fullName evidence="2">Uncharacterized protein</fullName>
    </submittedName>
</protein>
<name>A0A5B7DL31_PORTR</name>
<comment type="caution">
    <text evidence="2">The sequence shown here is derived from an EMBL/GenBank/DDBJ whole genome shotgun (WGS) entry which is preliminary data.</text>
</comment>
<dbReference type="Proteomes" id="UP000324222">
    <property type="component" value="Unassembled WGS sequence"/>
</dbReference>
<feature type="compositionally biased region" description="Polar residues" evidence="1">
    <location>
        <begin position="28"/>
        <end position="62"/>
    </location>
</feature>
<evidence type="ECO:0000256" key="1">
    <source>
        <dbReference type="SAM" id="MobiDB-lite"/>
    </source>
</evidence>
<dbReference type="AlphaFoldDB" id="A0A5B7DL31"/>
<evidence type="ECO:0000313" key="2">
    <source>
        <dbReference type="EMBL" id="MPC21646.1"/>
    </source>
</evidence>
<keyword evidence="3" id="KW-1185">Reference proteome</keyword>
<feature type="region of interest" description="Disordered" evidence="1">
    <location>
        <begin position="28"/>
        <end position="77"/>
    </location>
</feature>
<evidence type="ECO:0000313" key="3">
    <source>
        <dbReference type="Proteomes" id="UP000324222"/>
    </source>
</evidence>
<reference evidence="2 3" key="1">
    <citation type="submission" date="2019-05" db="EMBL/GenBank/DDBJ databases">
        <title>Another draft genome of Portunus trituberculatus and its Hox gene families provides insights of decapod evolution.</title>
        <authorList>
            <person name="Jeong J.-H."/>
            <person name="Song I."/>
            <person name="Kim S."/>
            <person name="Choi T."/>
            <person name="Kim D."/>
            <person name="Ryu S."/>
            <person name="Kim W."/>
        </authorList>
    </citation>
    <scope>NUCLEOTIDE SEQUENCE [LARGE SCALE GENOMIC DNA]</scope>
    <source>
        <tissue evidence="2">Muscle</tissue>
    </source>
</reference>
<proteinExistence type="predicted"/>